<evidence type="ECO:0000313" key="1">
    <source>
        <dbReference type="EMBL" id="KAK0652227.1"/>
    </source>
</evidence>
<protein>
    <submittedName>
        <fullName evidence="1">Uncharacterized protein</fullName>
    </submittedName>
</protein>
<evidence type="ECO:0000313" key="2">
    <source>
        <dbReference type="Proteomes" id="UP001174936"/>
    </source>
</evidence>
<dbReference type="AlphaFoldDB" id="A0AA39YIN8"/>
<dbReference type="EMBL" id="JAULSV010000002">
    <property type="protein sequence ID" value="KAK0652227.1"/>
    <property type="molecule type" value="Genomic_DNA"/>
</dbReference>
<organism evidence="1 2">
    <name type="scientific">Cercophora newfieldiana</name>
    <dbReference type="NCBI Taxonomy" id="92897"/>
    <lineage>
        <taxon>Eukaryota</taxon>
        <taxon>Fungi</taxon>
        <taxon>Dikarya</taxon>
        <taxon>Ascomycota</taxon>
        <taxon>Pezizomycotina</taxon>
        <taxon>Sordariomycetes</taxon>
        <taxon>Sordariomycetidae</taxon>
        <taxon>Sordariales</taxon>
        <taxon>Lasiosphaeriaceae</taxon>
        <taxon>Cercophora</taxon>
    </lineage>
</organism>
<accession>A0AA39YIN8</accession>
<sequence>MAAPSIAVAIPLACKITAGVNVVLGCGSVTVLPVRSCWLMMWKDTQPCLLPLAACSAFRGRDTPRGIAQRLMKPRAPEFLP</sequence>
<reference evidence="1" key="1">
    <citation type="submission" date="2023-06" db="EMBL/GenBank/DDBJ databases">
        <title>Genome-scale phylogeny and comparative genomics of the fungal order Sordariales.</title>
        <authorList>
            <consortium name="Lawrence Berkeley National Laboratory"/>
            <person name="Hensen N."/>
            <person name="Bonometti L."/>
            <person name="Westerberg I."/>
            <person name="Brannstrom I.O."/>
            <person name="Guillou S."/>
            <person name="Cros-Aarteil S."/>
            <person name="Calhoun S."/>
            <person name="Haridas S."/>
            <person name="Kuo A."/>
            <person name="Mondo S."/>
            <person name="Pangilinan J."/>
            <person name="Riley R."/>
            <person name="Labutti K."/>
            <person name="Andreopoulos B."/>
            <person name="Lipzen A."/>
            <person name="Chen C."/>
            <person name="Yanf M."/>
            <person name="Daum C."/>
            <person name="Ng V."/>
            <person name="Clum A."/>
            <person name="Steindorff A."/>
            <person name="Ohm R."/>
            <person name="Martin F."/>
            <person name="Silar P."/>
            <person name="Natvig D."/>
            <person name="Lalanne C."/>
            <person name="Gautier V."/>
            <person name="Ament-Velasquez S.L."/>
            <person name="Kruys A."/>
            <person name="Hutchinson M.I."/>
            <person name="Powell A.J."/>
            <person name="Barry K."/>
            <person name="Miller A.N."/>
            <person name="Grigoriev I.V."/>
            <person name="Debuchy R."/>
            <person name="Gladieux P."/>
            <person name="Thoren M.H."/>
            <person name="Johannesson H."/>
        </authorList>
    </citation>
    <scope>NUCLEOTIDE SEQUENCE</scope>
    <source>
        <strain evidence="1">SMH2532-1</strain>
    </source>
</reference>
<keyword evidence="2" id="KW-1185">Reference proteome</keyword>
<comment type="caution">
    <text evidence="1">The sequence shown here is derived from an EMBL/GenBank/DDBJ whole genome shotgun (WGS) entry which is preliminary data.</text>
</comment>
<gene>
    <name evidence="1" type="ORF">B0T16DRAFT_405760</name>
</gene>
<dbReference type="Proteomes" id="UP001174936">
    <property type="component" value="Unassembled WGS sequence"/>
</dbReference>
<proteinExistence type="predicted"/>
<name>A0AA39YIN8_9PEZI</name>